<protein>
    <recommendedName>
        <fullName evidence="14">Ig-like domain-containing protein</fullName>
    </recommendedName>
</protein>
<evidence type="ECO:0000313" key="16">
    <source>
        <dbReference type="Proteomes" id="UP001176940"/>
    </source>
</evidence>
<dbReference type="Gene3D" id="3.10.320.10">
    <property type="entry name" value="Class II Histocompatibility Antigen, M Beta Chain, Chain B, domain 1"/>
    <property type="match status" value="1"/>
</dbReference>
<dbReference type="InterPro" id="IPR003006">
    <property type="entry name" value="Ig/MHC_CS"/>
</dbReference>
<dbReference type="InterPro" id="IPR011162">
    <property type="entry name" value="MHC_I/II-like_Ag-recog"/>
</dbReference>
<accession>A0ABN9LXN8</accession>
<dbReference type="SUPFAM" id="SSF48726">
    <property type="entry name" value="Immunoglobulin"/>
    <property type="match status" value="1"/>
</dbReference>
<evidence type="ECO:0000256" key="4">
    <source>
        <dbReference type="ARBA" id="ARBA00022729"/>
    </source>
</evidence>
<evidence type="ECO:0000256" key="8">
    <source>
        <dbReference type="ARBA" id="ARBA00023136"/>
    </source>
</evidence>
<evidence type="ECO:0000256" key="10">
    <source>
        <dbReference type="ARBA" id="ARBA00023180"/>
    </source>
</evidence>
<dbReference type="InterPro" id="IPR003597">
    <property type="entry name" value="Ig_C1-set"/>
</dbReference>
<evidence type="ECO:0000256" key="13">
    <source>
        <dbReference type="SAM" id="Phobius"/>
    </source>
</evidence>
<keyword evidence="4" id="KW-0732">Signal</keyword>
<comment type="similarity">
    <text evidence="2">Belongs to the MHC class II family.</text>
</comment>
<name>A0ABN9LXN8_9NEOB</name>
<keyword evidence="16" id="KW-1185">Reference proteome</keyword>
<dbReference type="InterPro" id="IPR001003">
    <property type="entry name" value="MHC_II_a_N"/>
</dbReference>
<keyword evidence="8 13" id="KW-0472">Membrane</keyword>
<evidence type="ECO:0000256" key="6">
    <source>
        <dbReference type="ARBA" id="ARBA00022989"/>
    </source>
</evidence>
<keyword evidence="10" id="KW-0325">Glycoprotein</keyword>
<dbReference type="InterPro" id="IPR007110">
    <property type="entry name" value="Ig-like_dom"/>
</dbReference>
<comment type="caution">
    <text evidence="15">The sequence shown here is derived from an EMBL/GenBank/DDBJ whole genome shotgun (WGS) entry which is preliminary data.</text>
</comment>
<evidence type="ECO:0000256" key="9">
    <source>
        <dbReference type="ARBA" id="ARBA00023157"/>
    </source>
</evidence>
<keyword evidence="5" id="KW-0391">Immunity</keyword>
<gene>
    <name evidence="15" type="ORF">RIMI_LOCUS13397021</name>
</gene>
<dbReference type="PANTHER" id="PTHR19944">
    <property type="entry name" value="MHC CLASS II-RELATED"/>
    <property type="match status" value="1"/>
</dbReference>
<organism evidence="15 16">
    <name type="scientific">Ranitomeya imitator</name>
    <name type="common">mimic poison frog</name>
    <dbReference type="NCBI Taxonomy" id="111125"/>
    <lineage>
        <taxon>Eukaryota</taxon>
        <taxon>Metazoa</taxon>
        <taxon>Chordata</taxon>
        <taxon>Craniata</taxon>
        <taxon>Vertebrata</taxon>
        <taxon>Euteleostomi</taxon>
        <taxon>Amphibia</taxon>
        <taxon>Batrachia</taxon>
        <taxon>Anura</taxon>
        <taxon>Neobatrachia</taxon>
        <taxon>Hyloidea</taxon>
        <taxon>Dendrobatidae</taxon>
        <taxon>Dendrobatinae</taxon>
        <taxon>Ranitomeya</taxon>
    </lineage>
</organism>
<keyword evidence="6 13" id="KW-1133">Transmembrane helix</keyword>
<evidence type="ECO:0000256" key="5">
    <source>
        <dbReference type="ARBA" id="ARBA00022859"/>
    </source>
</evidence>
<dbReference type="InterPro" id="IPR050160">
    <property type="entry name" value="MHC/Immunoglobulin"/>
</dbReference>
<evidence type="ECO:0000313" key="15">
    <source>
        <dbReference type="EMBL" id="CAJ0951297.1"/>
    </source>
</evidence>
<dbReference type="Pfam" id="PF07654">
    <property type="entry name" value="C1-set"/>
    <property type="match status" value="1"/>
</dbReference>
<keyword evidence="7" id="KW-1064">Adaptive immunity</keyword>
<dbReference type="EMBL" id="CAUEEQ010033074">
    <property type="protein sequence ID" value="CAJ0951297.1"/>
    <property type="molecule type" value="Genomic_DNA"/>
</dbReference>
<proteinExistence type="inferred from homology"/>
<reference evidence="15" key="1">
    <citation type="submission" date="2023-07" db="EMBL/GenBank/DDBJ databases">
        <authorList>
            <person name="Stuckert A."/>
        </authorList>
    </citation>
    <scope>NUCLEOTIDE SEQUENCE</scope>
</reference>
<dbReference type="SUPFAM" id="SSF54452">
    <property type="entry name" value="MHC antigen-recognition domain"/>
    <property type="match status" value="1"/>
</dbReference>
<keyword evidence="9" id="KW-1015">Disulfide bond</keyword>
<dbReference type="PANTHER" id="PTHR19944:SF86">
    <property type="entry name" value="HLA CLASS II HISTOCOMPATIBILITY ANTIGEN, DR ALPHA CHAIN"/>
    <property type="match status" value="1"/>
</dbReference>
<evidence type="ECO:0000256" key="2">
    <source>
        <dbReference type="ARBA" id="ARBA00007394"/>
    </source>
</evidence>
<feature type="compositionally biased region" description="Basic and acidic residues" evidence="12">
    <location>
        <begin position="131"/>
        <end position="141"/>
    </location>
</feature>
<dbReference type="SMART" id="SM00407">
    <property type="entry name" value="IGc1"/>
    <property type="match status" value="1"/>
</dbReference>
<sequence>MHLGNFAMHRWERKLAAALRAWGQLRWTLEVGNVLIKSEFYQTQLPSAESSSQFDDDEIYNVDFDNKTARWRLPRFGDLASANTAGALQNKAVNMQNLKVDMERTNNTAAKPADLINLQGKPGAVIPADLSRRRSGSKDAVRPGPSVTSRSCDRDVTAGPGRIANLRPTAACSAETSEVTPTIQIFTENPVVLNEPNQLICLVKRIFPPVIKMSWMKNNQPVTVGVSETDFYFASDLSYYKFLYLATIPKEGDMYTCSVEHAGLPKNPTNKLWSKEHHKASCMTFKCFSWHILVAFFYLLHNLYFIHAAFSAT</sequence>
<dbReference type="PROSITE" id="PS50835">
    <property type="entry name" value="IG_LIKE"/>
    <property type="match status" value="1"/>
</dbReference>
<evidence type="ECO:0000256" key="11">
    <source>
        <dbReference type="ARBA" id="ARBA00023182"/>
    </source>
</evidence>
<dbReference type="PROSITE" id="PS00290">
    <property type="entry name" value="IG_MHC"/>
    <property type="match status" value="1"/>
</dbReference>
<dbReference type="InterPro" id="IPR014745">
    <property type="entry name" value="MHC_II_a/b_N"/>
</dbReference>
<dbReference type="Proteomes" id="UP001176940">
    <property type="component" value="Unassembled WGS sequence"/>
</dbReference>
<feature type="domain" description="Ig-like" evidence="14">
    <location>
        <begin position="181"/>
        <end position="274"/>
    </location>
</feature>
<evidence type="ECO:0000256" key="7">
    <source>
        <dbReference type="ARBA" id="ARBA00023130"/>
    </source>
</evidence>
<dbReference type="Pfam" id="PF00993">
    <property type="entry name" value="MHC_II_alpha"/>
    <property type="match status" value="1"/>
</dbReference>
<dbReference type="CDD" id="cd05767">
    <property type="entry name" value="IgC1_MHC_II_alpha"/>
    <property type="match status" value="1"/>
</dbReference>
<comment type="subcellular location">
    <subcellularLocation>
        <location evidence="1">Membrane</location>
        <topology evidence="1">Single-pass type I membrane protein</topology>
    </subcellularLocation>
</comment>
<feature type="region of interest" description="Disordered" evidence="12">
    <location>
        <begin position="131"/>
        <end position="160"/>
    </location>
</feature>
<evidence type="ECO:0000256" key="3">
    <source>
        <dbReference type="ARBA" id="ARBA00022692"/>
    </source>
</evidence>
<feature type="transmembrane region" description="Helical" evidence="13">
    <location>
        <begin position="288"/>
        <end position="310"/>
    </location>
</feature>
<dbReference type="Gene3D" id="2.60.40.10">
    <property type="entry name" value="Immunoglobulins"/>
    <property type="match status" value="1"/>
</dbReference>
<dbReference type="SMART" id="SM00920">
    <property type="entry name" value="MHC_II_alpha"/>
    <property type="match status" value="1"/>
</dbReference>
<evidence type="ECO:0000259" key="14">
    <source>
        <dbReference type="PROSITE" id="PS50835"/>
    </source>
</evidence>
<evidence type="ECO:0000256" key="1">
    <source>
        <dbReference type="ARBA" id="ARBA00004479"/>
    </source>
</evidence>
<evidence type="ECO:0000256" key="12">
    <source>
        <dbReference type="SAM" id="MobiDB-lite"/>
    </source>
</evidence>
<dbReference type="InterPro" id="IPR013783">
    <property type="entry name" value="Ig-like_fold"/>
</dbReference>
<keyword evidence="11" id="KW-0491">MHC II</keyword>
<dbReference type="InterPro" id="IPR036179">
    <property type="entry name" value="Ig-like_dom_sf"/>
</dbReference>
<keyword evidence="3 13" id="KW-0812">Transmembrane</keyword>